<dbReference type="AlphaFoldDB" id="A0A6G1J7K7"/>
<feature type="compositionally biased region" description="Basic and acidic residues" evidence="1">
    <location>
        <begin position="200"/>
        <end position="211"/>
    </location>
</feature>
<evidence type="ECO:0000256" key="1">
    <source>
        <dbReference type="SAM" id="MobiDB-lite"/>
    </source>
</evidence>
<gene>
    <name evidence="2" type="ORF">K458DRAFT_416508</name>
</gene>
<protein>
    <submittedName>
        <fullName evidence="2">Uncharacterized protein</fullName>
    </submittedName>
</protein>
<dbReference type="Proteomes" id="UP000799291">
    <property type="component" value="Unassembled WGS sequence"/>
</dbReference>
<accession>A0A6G1J7K7</accession>
<feature type="compositionally biased region" description="Polar residues" evidence="1">
    <location>
        <begin position="142"/>
        <end position="151"/>
    </location>
</feature>
<feature type="region of interest" description="Disordered" evidence="1">
    <location>
        <begin position="142"/>
        <end position="211"/>
    </location>
</feature>
<evidence type="ECO:0000313" key="2">
    <source>
        <dbReference type="EMBL" id="KAF2686201.1"/>
    </source>
</evidence>
<name>A0A6G1J7K7_9PLEO</name>
<organism evidence="2 3">
    <name type="scientific">Lentithecium fluviatile CBS 122367</name>
    <dbReference type="NCBI Taxonomy" id="1168545"/>
    <lineage>
        <taxon>Eukaryota</taxon>
        <taxon>Fungi</taxon>
        <taxon>Dikarya</taxon>
        <taxon>Ascomycota</taxon>
        <taxon>Pezizomycotina</taxon>
        <taxon>Dothideomycetes</taxon>
        <taxon>Pleosporomycetidae</taxon>
        <taxon>Pleosporales</taxon>
        <taxon>Massarineae</taxon>
        <taxon>Lentitheciaceae</taxon>
        <taxon>Lentithecium</taxon>
    </lineage>
</organism>
<sequence>MSLPIPLIGYLVHEHTLCHGSIDINIDSVNYQNTSFSVTIPANVGPSGSHYALIARTFQTDGSWYGSSLESDAFELVGANGTRAEYQKGGYTLWGDDGLACSGFACVKECAGDTSFGTPSNTTYQKCANACPSVTIDFESSSYGGQPTAALTTPLHAPSTSLQVQRTRPRQGKQPALKPSRAPQDRGALPLLQGLVQQNRDTRVERPCSQA</sequence>
<evidence type="ECO:0000313" key="3">
    <source>
        <dbReference type="Proteomes" id="UP000799291"/>
    </source>
</evidence>
<keyword evidence="3" id="KW-1185">Reference proteome</keyword>
<reference evidence="2" key="1">
    <citation type="journal article" date="2020" name="Stud. Mycol.">
        <title>101 Dothideomycetes genomes: a test case for predicting lifestyles and emergence of pathogens.</title>
        <authorList>
            <person name="Haridas S."/>
            <person name="Albert R."/>
            <person name="Binder M."/>
            <person name="Bloem J."/>
            <person name="Labutti K."/>
            <person name="Salamov A."/>
            <person name="Andreopoulos B."/>
            <person name="Baker S."/>
            <person name="Barry K."/>
            <person name="Bills G."/>
            <person name="Bluhm B."/>
            <person name="Cannon C."/>
            <person name="Castanera R."/>
            <person name="Culley D."/>
            <person name="Daum C."/>
            <person name="Ezra D."/>
            <person name="Gonzalez J."/>
            <person name="Henrissat B."/>
            <person name="Kuo A."/>
            <person name="Liang C."/>
            <person name="Lipzen A."/>
            <person name="Lutzoni F."/>
            <person name="Magnuson J."/>
            <person name="Mondo S."/>
            <person name="Nolan M."/>
            <person name="Ohm R."/>
            <person name="Pangilinan J."/>
            <person name="Park H.-J."/>
            <person name="Ramirez L."/>
            <person name="Alfaro M."/>
            <person name="Sun H."/>
            <person name="Tritt A."/>
            <person name="Yoshinaga Y."/>
            <person name="Zwiers L.-H."/>
            <person name="Turgeon B."/>
            <person name="Goodwin S."/>
            <person name="Spatafora J."/>
            <person name="Crous P."/>
            <person name="Grigoriev I."/>
        </authorList>
    </citation>
    <scope>NUCLEOTIDE SEQUENCE</scope>
    <source>
        <strain evidence="2">CBS 122367</strain>
    </source>
</reference>
<proteinExistence type="predicted"/>
<dbReference type="EMBL" id="MU005577">
    <property type="protein sequence ID" value="KAF2686201.1"/>
    <property type="molecule type" value="Genomic_DNA"/>
</dbReference>
<dbReference type="OrthoDB" id="5076485at2759"/>